<dbReference type="SMART" id="SM00321">
    <property type="entry name" value="WSC"/>
    <property type="match status" value="1"/>
</dbReference>
<dbReference type="Proteomes" id="UP000014760">
    <property type="component" value="Unassembled WGS sequence"/>
</dbReference>
<evidence type="ECO:0000313" key="3">
    <source>
        <dbReference type="EnsemblMetazoa" id="CapteP202294"/>
    </source>
</evidence>
<dbReference type="STRING" id="283909.R7V8T4"/>
<dbReference type="OrthoDB" id="4781at2759"/>
<reference evidence="3" key="3">
    <citation type="submission" date="2015-06" db="UniProtKB">
        <authorList>
            <consortium name="EnsemblMetazoa"/>
        </authorList>
    </citation>
    <scope>IDENTIFICATION</scope>
</reference>
<dbReference type="InterPro" id="IPR002889">
    <property type="entry name" value="WSC_carb-bd"/>
</dbReference>
<keyword evidence="4" id="KW-1185">Reference proteome</keyword>
<evidence type="ECO:0000259" key="1">
    <source>
        <dbReference type="PROSITE" id="PS51212"/>
    </source>
</evidence>
<name>R7V8T4_CAPTE</name>
<evidence type="ECO:0000313" key="2">
    <source>
        <dbReference type="EMBL" id="ELU15243.1"/>
    </source>
</evidence>
<accession>R7V8T4</accession>
<dbReference type="PROSITE" id="PS51212">
    <property type="entry name" value="WSC"/>
    <property type="match status" value="1"/>
</dbReference>
<proteinExistence type="predicted"/>
<reference evidence="4" key="1">
    <citation type="submission" date="2012-12" db="EMBL/GenBank/DDBJ databases">
        <authorList>
            <person name="Hellsten U."/>
            <person name="Grimwood J."/>
            <person name="Chapman J.A."/>
            <person name="Shapiro H."/>
            <person name="Aerts A."/>
            <person name="Otillar R.P."/>
            <person name="Terry A.Y."/>
            <person name="Boore J.L."/>
            <person name="Simakov O."/>
            <person name="Marletaz F."/>
            <person name="Cho S.-J."/>
            <person name="Edsinger-Gonzales E."/>
            <person name="Havlak P."/>
            <person name="Kuo D.-H."/>
            <person name="Larsson T."/>
            <person name="Lv J."/>
            <person name="Arendt D."/>
            <person name="Savage R."/>
            <person name="Osoegawa K."/>
            <person name="de Jong P."/>
            <person name="Lindberg D.R."/>
            <person name="Seaver E.C."/>
            <person name="Weisblat D.A."/>
            <person name="Putnam N.H."/>
            <person name="Grigoriev I.V."/>
            <person name="Rokhsar D.S."/>
        </authorList>
    </citation>
    <scope>NUCLEOTIDE SEQUENCE</scope>
    <source>
        <strain evidence="4">I ESC-2004</strain>
    </source>
</reference>
<dbReference type="AlphaFoldDB" id="R7V8T4"/>
<dbReference type="EnsemblMetazoa" id="CapteT202294">
    <property type="protein sequence ID" value="CapteP202294"/>
    <property type="gene ID" value="CapteG202294"/>
</dbReference>
<gene>
    <name evidence="2" type="ORF">CAPTEDRAFT_202294</name>
</gene>
<dbReference type="EMBL" id="KB293915">
    <property type="protein sequence ID" value="ELU15243.1"/>
    <property type="molecule type" value="Genomic_DNA"/>
</dbReference>
<protein>
    <recommendedName>
        <fullName evidence="1">WSC domain-containing protein</fullName>
    </recommendedName>
</protein>
<reference evidence="2 4" key="2">
    <citation type="journal article" date="2013" name="Nature">
        <title>Insights into bilaterian evolution from three spiralian genomes.</title>
        <authorList>
            <person name="Simakov O."/>
            <person name="Marletaz F."/>
            <person name="Cho S.J."/>
            <person name="Edsinger-Gonzales E."/>
            <person name="Havlak P."/>
            <person name="Hellsten U."/>
            <person name="Kuo D.H."/>
            <person name="Larsson T."/>
            <person name="Lv J."/>
            <person name="Arendt D."/>
            <person name="Savage R."/>
            <person name="Osoegawa K."/>
            <person name="de Jong P."/>
            <person name="Grimwood J."/>
            <person name="Chapman J.A."/>
            <person name="Shapiro H."/>
            <person name="Aerts A."/>
            <person name="Otillar R.P."/>
            <person name="Terry A.Y."/>
            <person name="Boore J.L."/>
            <person name="Grigoriev I.V."/>
            <person name="Lindberg D.R."/>
            <person name="Seaver E.C."/>
            <person name="Weisblat D.A."/>
            <person name="Putnam N.H."/>
            <person name="Rokhsar D.S."/>
        </authorList>
    </citation>
    <scope>NUCLEOTIDE SEQUENCE</scope>
    <source>
        <strain evidence="2 4">I ESC-2004</strain>
    </source>
</reference>
<dbReference type="HOGENOM" id="CLU_119349_0_0_1"/>
<organism evidence="2">
    <name type="scientific">Capitella teleta</name>
    <name type="common">Polychaete worm</name>
    <dbReference type="NCBI Taxonomy" id="283909"/>
    <lineage>
        <taxon>Eukaryota</taxon>
        <taxon>Metazoa</taxon>
        <taxon>Spiralia</taxon>
        <taxon>Lophotrochozoa</taxon>
        <taxon>Annelida</taxon>
        <taxon>Polychaeta</taxon>
        <taxon>Sedentaria</taxon>
        <taxon>Scolecida</taxon>
        <taxon>Capitellidae</taxon>
        <taxon>Capitella</taxon>
    </lineage>
</organism>
<dbReference type="Pfam" id="PF01822">
    <property type="entry name" value="WSC"/>
    <property type="match status" value="1"/>
</dbReference>
<feature type="domain" description="WSC" evidence="1">
    <location>
        <begin position="8"/>
        <end position="102"/>
    </location>
</feature>
<dbReference type="OMA" id="YNCAGAN"/>
<sequence length="179" mass="19875">MTSHWTTKNQYIGCYFDALDDRAMDFRYKDITGRNSNGRCIRDCSSIGSVFAGTSARNECFCSKSYHHGTHDTKPDECLANCQNNDAETCGGDWRLQIYSVCPIGKYRGAGEAVVDGKPNCESECHCDLLPCFYFNGTCTDGCAIGWKGDACNERGSVQDKLVAHKCIFINMVKNKSKL</sequence>
<evidence type="ECO:0000313" key="4">
    <source>
        <dbReference type="Proteomes" id="UP000014760"/>
    </source>
</evidence>
<dbReference type="EMBL" id="AMQN01018113">
    <property type="status" value="NOT_ANNOTATED_CDS"/>
    <property type="molecule type" value="Genomic_DNA"/>
</dbReference>